<dbReference type="Gene3D" id="3.40.50.1820">
    <property type="entry name" value="alpha/beta hydrolase"/>
    <property type="match status" value="1"/>
</dbReference>
<dbReference type="InterPro" id="IPR029058">
    <property type="entry name" value="AB_hydrolase_fold"/>
</dbReference>
<feature type="region of interest" description="Disordered" evidence="1">
    <location>
        <begin position="452"/>
        <end position="475"/>
    </location>
</feature>
<gene>
    <name evidence="3" type="ORF">K402DRAFT_233344</name>
</gene>
<dbReference type="InterPro" id="IPR000073">
    <property type="entry name" value="AB_hydrolase_1"/>
</dbReference>
<dbReference type="EMBL" id="ML977197">
    <property type="protein sequence ID" value="KAF1981543.1"/>
    <property type="molecule type" value="Genomic_DNA"/>
</dbReference>
<organism evidence="3 4">
    <name type="scientific">Aulographum hederae CBS 113979</name>
    <dbReference type="NCBI Taxonomy" id="1176131"/>
    <lineage>
        <taxon>Eukaryota</taxon>
        <taxon>Fungi</taxon>
        <taxon>Dikarya</taxon>
        <taxon>Ascomycota</taxon>
        <taxon>Pezizomycotina</taxon>
        <taxon>Dothideomycetes</taxon>
        <taxon>Pleosporomycetidae</taxon>
        <taxon>Aulographales</taxon>
        <taxon>Aulographaceae</taxon>
    </lineage>
</organism>
<dbReference type="Pfam" id="PF12697">
    <property type="entry name" value="Abhydrolase_6"/>
    <property type="match status" value="1"/>
</dbReference>
<protein>
    <recommendedName>
        <fullName evidence="2">AB hydrolase-1 domain-containing protein</fullName>
    </recommendedName>
</protein>
<dbReference type="SUPFAM" id="SSF53474">
    <property type="entry name" value="alpha/beta-Hydrolases"/>
    <property type="match status" value="1"/>
</dbReference>
<name>A0A6G1GKQ3_9PEZI</name>
<evidence type="ECO:0000313" key="4">
    <source>
        <dbReference type="Proteomes" id="UP000800041"/>
    </source>
</evidence>
<sequence length="475" mass="53345">MSQFRVIERTSPCQHIREYPKNTSTSQEEVLHLAAKQYIPLDNPNPQPGDVTIIACHANGFTKELYEPFWDELHAHLKKAGFRIRSIWMADVAHQGDSYVLNEEKMGSDPHFFDHGRDLLSLINTYRDEFPRPLVGIGHSMGSSSLIGLALMHPRLMTSMVCIDAVFARVNAPNIHAIAKLGTFRPDVFRSKEEAIAILGKLPFLKTFDPRVQKLLCETAFRPTPTFLHPDPKFPPPKPKSASKSLSKPISTPRPAENAESPSLFRPQPVTLKTPKHQEALTIMRANFSDHRAATAPSTSTHRDMHPEAEANGSSFPFYFPTAMYSLNDTYASSLRPSVFYLWGASSPYAQAGERAHKMRVTGSGPGGSGGERMGRVKEGIVEGTGHFLVFEKVGEVAGQVAEWVGGEMDVWRKGEETLEKEGGWREKRRRERQMLDRKWGEEVLKWDEARKRAAKAKGGETRETTQREMRASKL</sequence>
<proteinExistence type="predicted"/>
<dbReference type="AlphaFoldDB" id="A0A6G1GKQ3"/>
<feature type="region of interest" description="Disordered" evidence="1">
    <location>
        <begin position="227"/>
        <end position="271"/>
    </location>
</feature>
<evidence type="ECO:0000256" key="1">
    <source>
        <dbReference type="SAM" id="MobiDB-lite"/>
    </source>
</evidence>
<reference evidence="3" key="1">
    <citation type="journal article" date="2020" name="Stud. Mycol.">
        <title>101 Dothideomycetes genomes: a test case for predicting lifestyles and emergence of pathogens.</title>
        <authorList>
            <person name="Haridas S."/>
            <person name="Albert R."/>
            <person name="Binder M."/>
            <person name="Bloem J."/>
            <person name="Labutti K."/>
            <person name="Salamov A."/>
            <person name="Andreopoulos B."/>
            <person name="Baker S."/>
            <person name="Barry K."/>
            <person name="Bills G."/>
            <person name="Bluhm B."/>
            <person name="Cannon C."/>
            <person name="Castanera R."/>
            <person name="Culley D."/>
            <person name="Daum C."/>
            <person name="Ezra D."/>
            <person name="Gonzalez J."/>
            <person name="Henrissat B."/>
            <person name="Kuo A."/>
            <person name="Liang C."/>
            <person name="Lipzen A."/>
            <person name="Lutzoni F."/>
            <person name="Magnuson J."/>
            <person name="Mondo S."/>
            <person name="Nolan M."/>
            <person name="Ohm R."/>
            <person name="Pangilinan J."/>
            <person name="Park H.-J."/>
            <person name="Ramirez L."/>
            <person name="Alfaro M."/>
            <person name="Sun H."/>
            <person name="Tritt A."/>
            <person name="Yoshinaga Y."/>
            <person name="Zwiers L.-H."/>
            <person name="Turgeon B."/>
            <person name="Goodwin S."/>
            <person name="Spatafora J."/>
            <person name="Crous P."/>
            <person name="Grigoriev I."/>
        </authorList>
    </citation>
    <scope>NUCLEOTIDE SEQUENCE</scope>
    <source>
        <strain evidence="3">CBS 113979</strain>
    </source>
</reference>
<feature type="compositionally biased region" description="Low complexity" evidence="1">
    <location>
        <begin position="240"/>
        <end position="251"/>
    </location>
</feature>
<evidence type="ECO:0000313" key="3">
    <source>
        <dbReference type="EMBL" id="KAF1981543.1"/>
    </source>
</evidence>
<keyword evidence="4" id="KW-1185">Reference proteome</keyword>
<dbReference type="Proteomes" id="UP000800041">
    <property type="component" value="Unassembled WGS sequence"/>
</dbReference>
<dbReference type="OrthoDB" id="94039at2759"/>
<feature type="domain" description="AB hydrolase-1" evidence="2">
    <location>
        <begin position="54"/>
        <end position="235"/>
    </location>
</feature>
<evidence type="ECO:0000259" key="2">
    <source>
        <dbReference type="Pfam" id="PF12697"/>
    </source>
</evidence>
<accession>A0A6G1GKQ3</accession>